<feature type="domain" description="AP complex mu/sigma subunit" evidence="13">
    <location>
        <begin position="1"/>
        <end position="142"/>
    </location>
</feature>
<gene>
    <name evidence="14" type="primary">aps2</name>
    <name evidence="14" type="ORF">SOMG_05002</name>
</gene>
<keyword evidence="9" id="KW-0168">Coated pit</keyword>
<evidence type="ECO:0000259" key="13">
    <source>
        <dbReference type="Pfam" id="PF01217"/>
    </source>
</evidence>
<protein>
    <recommendedName>
        <fullName evidence="12">AP complex subunit sigma</fullName>
    </recommendedName>
</protein>
<organism evidence="14 15">
    <name type="scientific">Schizosaccharomyces osmophilus</name>
    <dbReference type="NCBI Taxonomy" id="2545709"/>
    <lineage>
        <taxon>Eukaryota</taxon>
        <taxon>Fungi</taxon>
        <taxon>Dikarya</taxon>
        <taxon>Ascomycota</taxon>
        <taxon>Taphrinomycotina</taxon>
        <taxon>Schizosaccharomycetes</taxon>
        <taxon>Schizosaccharomycetales</taxon>
        <taxon>Schizosaccharomycetaceae</taxon>
        <taxon>Schizosaccharomyces</taxon>
    </lineage>
</organism>
<dbReference type="Pfam" id="PF01217">
    <property type="entry name" value="Clat_adaptor_s"/>
    <property type="match status" value="1"/>
</dbReference>
<dbReference type="PIRSF" id="PIRSF015588">
    <property type="entry name" value="AP_complex_sigma"/>
    <property type="match status" value="1"/>
</dbReference>
<accession>A0AAF0AYP6</accession>
<dbReference type="KEGG" id="som:SOMG_05002"/>
<dbReference type="AlphaFoldDB" id="A0AAF0AYP6"/>
<evidence type="ECO:0000256" key="11">
    <source>
        <dbReference type="ARBA" id="ARBA00034519"/>
    </source>
</evidence>
<dbReference type="SUPFAM" id="SSF64356">
    <property type="entry name" value="SNARE-like"/>
    <property type="match status" value="1"/>
</dbReference>
<keyword evidence="4 12" id="KW-0813">Transport</keyword>
<dbReference type="GO" id="GO:0006886">
    <property type="term" value="P:intracellular protein transport"/>
    <property type="evidence" value="ECO:0007669"/>
    <property type="project" value="UniProtKB-UniRule"/>
</dbReference>
<dbReference type="GeneID" id="80878466"/>
<dbReference type="GO" id="GO:0072583">
    <property type="term" value="P:clathrin-dependent endocytosis"/>
    <property type="evidence" value="ECO:0007669"/>
    <property type="project" value="InterPro"/>
</dbReference>
<comment type="subunit">
    <text evidence="11">Adaptor protein complex 2 (AP-2) is a heterotetramer composed of two large adaptins (alpha-type subunit apl3 and beta-type subunit apl1), a medium chain (mu-type subunit apm4) and a small adaptin (sigma-type subunit aps2).</text>
</comment>
<evidence type="ECO:0000256" key="6">
    <source>
        <dbReference type="ARBA" id="ARBA00022583"/>
    </source>
</evidence>
<sequence>MIQFVLVQNRHGKNRLSKYYVPFDDAEKTQVKNQIHRLISERTQKYQANFLEWRNSKLVYRRYAGLYFCFCVDTADNDLAALEMIHFFVEILDSFFGNVCELDLIFNFYKVSAILDEIILGGEIGESNKTALLERIEALDKLD</sequence>
<dbReference type="InterPro" id="IPR022775">
    <property type="entry name" value="AP_mu_sigma_su"/>
</dbReference>
<name>A0AAF0AYP6_9SCHI</name>
<dbReference type="Gene3D" id="3.30.450.60">
    <property type="match status" value="1"/>
</dbReference>
<keyword evidence="7 12" id="KW-0653">Protein transport</keyword>
<evidence type="ECO:0000256" key="8">
    <source>
        <dbReference type="ARBA" id="ARBA00023136"/>
    </source>
</evidence>
<keyword evidence="5" id="KW-1003">Cell membrane</keyword>
<dbReference type="GO" id="GO:0035615">
    <property type="term" value="F:clathrin adaptor activity"/>
    <property type="evidence" value="ECO:0007669"/>
    <property type="project" value="InterPro"/>
</dbReference>
<comment type="function">
    <text evidence="10">Component of the adaptor complexes which link clathrin to receptors in coated vesicles. Clathrin-associated protein complexes are believed to interact with the cytoplasmic tails of membrane proteins, leading to their selection and concentration.</text>
</comment>
<comment type="similarity">
    <text evidence="3 12">Belongs to the adaptor complexes small subunit family.</text>
</comment>
<evidence type="ECO:0000256" key="2">
    <source>
        <dbReference type="ARBA" id="ARBA00004277"/>
    </source>
</evidence>
<keyword evidence="15" id="KW-1185">Reference proteome</keyword>
<evidence type="ECO:0000256" key="5">
    <source>
        <dbReference type="ARBA" id="ARBA00022475"/>
    </source>
</evidence>
<dbReference type="GO" id="GO:0030122">
    <property type="term" value="C:AP-2 adaptor complex"/>
    <property type="evidence" value="ECO:0007669"/>
    <property type="project" value="InterPro"/>
</dbReference>
<evidence type="ECO:0000256" key="7">
    <source>
        <dbReference type="ARBA" id="ARBA00022927"/>
    </source>
</evidence>
<evidence type="ECO:0000256" key="10">
    <source>
        <dbReference type="ARBA" id="ARBA00025487"/>
    </source>
</evidence>
<dbReference type="Proteomes" id="UP001212411">
    <property type="component" value="Chromosome 3"/>
</dbReference>
<evidence type="ECO:0000313" key="14">
    <source>
        <dbReference type="EMBL" id="WBW75200.1"/>
    </source>
</evidence>
<dbReference type="RefSeq" id="XP_056039443.1">
    <property type="nucleotide sequence ID" value="XM_056183777.1"/>
</dbReference>
<keyword evidence="6" id="KW-0254">Endocytosis</keyword>
<evidence type="ECO:0000256" key="4">
    <source>
        <dbReference type="ARBA" id="ARBA00022448"/>
    </source>
</evidence>
<dbReference type="EMBL" id="CP115613">
    <property type="protein sequence ID" value="WBW75200.1"/>
    <property type="molecule type" value="Genomic_DNA"/>
</dbReference>
<keyword evidence="8 12" id="KW-0472">Membrane</keyword>
<dbReference type="InterPro" id="IPR016635">
    <property type="entry name" value="AP_complex_ssu"/>
</dbReference>
<dbReference type="PANTHER" id="PTHR11753">
    <property type="entry name" value="ADAPTOR COMPLEXES SMALL SUBUNIT FAMILY"/>
    <property type="match status" value="1"/>
</dbReference>
<dbReference type="InterPro" id="IPR000804">
    <property type="entry name" value="Clathrin_sm-chain_CS"/>
</dbReference>
<dbReference type="InterPro" id="IPR011012">
    <property type="entry name" value="Longin-like_dom_sf"/>
</dbReference>
<evidence type="ECO:0000256" key="3">
    <source>
        <dbReference type="ARBA" id="ARBA00006972"/>
    </source>
</evidence>
<proteinExistence type="inferred from homology"/>
<evidence type="ECO:0000313" key="15">
    <source>
        <dbReference type="Proteomes" id="UP001212411"/>
    </source>
</evidence>
<dbReference type="PROSITE" id="PS00989">
    <property type="entry name" value="CLAT_ADAPTOR_S"/>
    <property type="match status" value="1"/>
</dbReference>
<dbReference type="CDD" id="cd14833">
    <property type="entry name" value="AP2_sigma"/>
    <property type="match status" value="1"/>
</dbReference>
<evidence type="ECO:0000256" key="12">
    <source>
        <dbReference type="PIRNR" id="PIRNR015588"/>
    </source>
</evidence>
<evidence type="ECO:0000256" key="1">
    <source>
        <dbReference type="ARBA" id="ARBA00004236"/>
    </source>
</evidence>
<dbReference type="InterPro" id="IPR027156">
    <property type="entry name" value="APS2"/>
</dbReference>
<dbReference type="FunFam" id="3.30.450.60:FF:000010">
    <property type="entry name" value="AP complex subunit sigma"/>
    <property type="match status" value="1"/>
</dbReference>
<reference evidence="14 15" key="1">
    <citation type="journal article" date="2023" name="G3 (Bethesda)">
        <title>A high-quality reference genome for the fission yeast Schizosaccharomyces osmophilus.</title>
        <authorList>
            <person name="Jia G.S."/>
            <person name="Zhang W.C."/>
            <person name="Liang Y."/>
            <person name="Liu X.H."/>
            <person name="Rhind N."/>
            <person name="Pidoux A."/>
            <person name="Brysch-Herzberg M."/>
            <person name="Du L.L."/>
        </authorList>
    </citation>
    <scope>NUCLEOTIDE SEQUENCE [LARGE SCALE GENOMIC DNA]</scope>
    <source>
        <strain evidence="14 15">CBS 15793</strain>
    </source>
</reference>
<evidence type="ECO:0000256" key="9">
    <source>
        <dbReference type="ARBA" id="ARBA00023176"/>
    </source>
</evidence>
<comment type="subcellular location">
    <subcellularLocation>
        <location evidence="1">Cell membrane</location>
    </subcellularLocation>
    <subcellularLocation>
        <location evidence="2">Membrane</location>
        <location evidence="2">Coated pit</location>
        <topology evidence="2">Peripheral membrane protein</topology>
        <orientation evidence="2">Cytoplasmic side</orientation>
    </subcellularLocation>
</comment>